<evidence type="ECO:0000256" key="1">
    <source>
        <dbReference type="ARBA" id="ARBA00004496"/>
    </source>
</evidence>
<evidence type="ECO:0000313" key="17">
    <source>
        <dbReference type="WBParaSite" id="BXY_0926000.1"/>
    </source>
</evidence>
<dbReference type="PANTHER" id="PTHR24082:SF473">
    <property type="entry name" value="ECDYSONE-INDUCED PROTEIN 75B, ISOFORM B"/>
    <property type="match status" value="1"/>
</dbReference>
<dbReference type="GO" id="GO:0030154">
    <property type="term" value="P:cell differentiation"/>
    <property type="evidence" value="ECO:0007669"/>
    <property type="project" value="TreeGrafter"/>
</dbReference>
<dbReference type="InterPro" id="IPR013088">
    <property type="entry name" value="Znf_NHR/GATA"/>
</dbReference>
<dbReference type="Proteomes" id="UP000582659">
    <property type="component" value="Unassembled WGS sequence"/>
</dbReference>
<keyword evidence="5" id="KW-0862">Zinc</keyword>
<dbReference type="OrthoDB" id="7634782at2759"/>
<dbReference type="SMART" id="SM00430">
    <property type="entry name" value="HOLI"/>
    <property type="match status" value="1"/>
</dbReference>
<dbReference type="WBParaSite" id="BXY_0926000.1">
    <property type="protein sequence ID" value="BXY_0926000.1"/>
    <property type="gene ID" value="BXY_0926000"/>
</dbReference>
<dbReference type="PROSITE" id="PS51030">
    <property type="entry name" value="NUCLEAR_REC_DBD_2"/>
    <property type="match status" value="1"/>
</dbReference>
<dbReference type="PRINTS" id="PR00398">
    <property type="entry name" value="STRDHORMONER"/>
</dbReference>
<dbReference type="InterPro" id="IPR000536">
    <property type="entry name" value="Nucl_hrmn_rcpt_lig-bd"/>
</dbReference>
<name>A0A1I7S8B7_BURXY</name>
<evidence type="ECO:0000313" key="15">
    <source>
        <dbReference type="Proteomes" id="UP000095284"/>
    </source>
</evidence>
<evidence type="ECO:0000256" key="7">
    <source>
        <dbReference type="ARBA" id="ARBA00023125"/>
    </source>
</evidence>
<evidence type="ECO:0000259" key="13">
    <source>
        <dbReference type="PROSITE" id="PS51843"/>
    </source>
</evidence>
<dbReference type="GO" id="GO:0009755">
    <property type="term" value="P:hormone-mediated signaling pathway"/>
    <property type="evidence" value="ECO:0007669"/>
    <property type="project" value="TreeGrafter"/>
</dbReference>
<feature type="domain" description="NR LBD" evidence="13">
    <location>
        <begin position="291"/>
        <end position="525"/>
    </location>
</feature>
<dbReference type="Pfam" id="PF00105">
    <property type="entry name" value="zf-C4"/>
    <property type="match status" value="1"/>
</dbReference>
<dbReference type="PANTHER" id="PTHR24082">
    <property type="entry name" value="NUCLEAR HORMONE RECEPTOR"/>
    <property type="match status" value="1"/>
</dbReference>
<reference evidence="17" key="1">
    <citation type="submission" date="2016-11" db="UniProtKB">
        <authorList>
            <consortium name="WormBaseParasite"/>
        </authorList>
    </citation>
    <scope>IDENTIFICATION</scope>
</reference>
<dbReference type="InterPro" id="IPR001628">
    <property type="entry name" value="Znf_hrmn_rcpt"/>
</dbReference>
<evidence type="ECO:0000256" key="5">
    <source>
        <dbReference type="ARBA" id="ARBA00022833"/>
    </source>
</evidence>
<comment type="similarity">
    <text evidence="2">Belongs to the nuclear hormone receptor family.</text>
</comment>
<keyword evidence="7" id="KW-0238">DNA-binding</keyword>
<evidence type="ECO:0000256" key="4">
    <source>
        <dbReference type="ARBA" id="ARBA00022771"/>
    </source>
</evidence>
<protein>
    <submittedName>
        <fullName evidence="14">(pine wood nematode) hypothetical protein</fullName>
    </submittedName>
</protein>
<keyword evidence="3" id="KW-0479">Metal-binding</keyword>
<gene>
    <name evidence="14" type="ORF">BXYJ_LOCUS357</name>
</gene>
<dbReference type="Proteomes" id="UP000659654">
    <property type="component" value="Unassembled WGS sequence"/>
</dbReference>
<dbReference type="GO" id="GO:0004879">
    <property type="term" value="F:nuclear receptor activity"/>
    <property type="evidence" value="ECO:0007669"/>
    <property type="project" value="TreeGrafter"/>
</dbReference>
<keyword evidence="16" id="KW-1185">Reference proteome</keyword>
<evidence type="ECO:0000256" key="3">
    <source>
        <dbReference type="ARBA" id="ARBA00022723"/>
    </source>
</evidence>
<dbReference type="SUPFAM" id="SSF48508">
    <property type="entry name" value="Nuclear receptor ligand-binding domain"/>
    <property type="match status" value="1"/>
</dbReference>
<sequence length="693" mass="76343">MDPFNLVHLLPQVSLSMMSGPSSSLSSSAPSGAMSHHLDTVFNNHFRISPTTALVDTQQIGLNTCSGDLYRHDTGADPTLFTSATSAMSELMNRLAKHEQLVESQVESSTSCTQLSPISDTPSASTSANSASPKEQDSLTNANAYNFLTSALNTLFSSENECTSPTDDNASSSTNPDSIRGVLLCQVCSDKASGFHYGVTSCEGCKGFFRRSIQQKIKYRECTKGQRCAIVRNNRNRCQDCRLKKCMAVGMSRDAVRFGRVPKREKVKMVEEMQRATVRSQIDTLAVELEDGQALINSIFLAFSDLGDAMSHELFKGGAFLNLNARGLHSRQFLPVIQAVVQFSKAVKGFGHLTQNDRTRLLKTSFFQILMIRLSCMRGGDGNPLDAALIPKLMFLEADDTDSALLKNSIVEFVQRFRMIKLSEKALAMLTALVMCQCESEMGTTTHLASGSLLKMLQEKMWWCLQTVLFSEPLETLAPLVVQSVFAAITDLKTLGAMYEEQMKMIRCYFEEPKPAFERFAGPLQLPLHEKFSEKSAHSAAFDERNPHSAVFGDKNSHSAVFDKSHSAVFGDKDLHSAVFGDKNSHSAAFSDKDLHSAVFSDKSHSAVFSDKSHSAAYDKSHSAVFSDKSHSAVFGDKSHSAAFEKTHSAIAELLEKPPIMLQNTNNNDEDDEQPLNLCVRDEIAKRKLEYGN</sequence>
<feature type="region of interest" description="Disordered" evidence="11">
    <location>
        <begin position="106"/>
        <end position="137"/>
    </location>
</feature>
<evidence type="ECO:0000256" key="8">
    <source>
        <dbReference type="ARBA" id="ARBA00023163"/>
    </source>
</evidence>
<keyword evidence="6" id="KW-0805">Transcription regulation</keyword>
<feature type="compositionally biased region" description="Polar residues" evidence="11">
    <location>
        <begin position="106"/>
        <end position="118"/>
    </location>
</feature>
<dbReference type="Gene3D" id="1.10.565.10">
    <property type="entry name" value="Retinoid X Receptor"/>
    <property type="match status" value="1"/>
</dbReference>
<evidence type="ECO:0000259" key="12">
    <source>
        <dbReference type="PROSITE" id="PS51030"/>
    </source>
</evidence>
<organism evidence="15 17">
    <name type="scientific">Bursaphelenchus xylophilus</name>
    <name type="common">Pinewood nematode worm</name>
    <name type="synonym">Aphelenchoides xylophilus</name>
    <dbReference type="NCBI Taxonomy" id="6326"/>
    <lineage>
        <taxon>Eukaryota</taxon>
        <taxon>Metazoa</taxon>
        <taxon>Ecdysozoa</taxon>
        <taxon>Nematoda</taxon>
        <taxon>Chromadorea</taxon>
        <taxon>Rhabditida</taxon>
        <taxon>Tylenchina</taxon>
        <taxon>Tylenchomorpha</taxon>
        <taxon>Aphelenchoidea</taxon>
        <taxon>Aphelenchoididae</taxon>
        <taxon>Bursaphelenchus</taxon>
    </lineage>
</organism>
<keyword evidence="8" id="KW-0804">Transcription</keyword>
<dbReference type="GO" id="GO:0045944">
    <property type="term" value="P:positive regulation of transcription by RNA polymerase II"/>
    <property type="evidence" value="ECO:0007669"/>
    <property type="project" value="TreeGrafter"/>
</dbReference>
<dbReference type="AlphaFoldDB" id="A0A1I7S8B7"/>
<accession>A0A1I7S8B7</accession>
<evidence type="ECO:0000256" key="10">
    <source>
        <dbReference type="ARBA" id="ARBA00023242"/>
    </source>
</evidence>
<proteinExistence type="inferred from homology"/>
<dbReference type="InterPro" id="IPR001723">
    <property type="entry name" value="Nuclear_hrmn_rcpt"/>
</dbReference>
<dbReference type="EMBL" id="CAJFCV020000001">
    <property type="protein sequence ID" value="CAG9080302.1"/>
    <property type="molecule type" value="Genomic_DNA"/>
</dbReference>
<dbReference type="PROSITE" id="PS00031">
    <property type="entry name" value="NUCLEAR_REC_DBD_1"/>
    <property type="match status" value="1"/>
</dbReference>
<comment type="subcellular location">
    <subcellularLocation>
        <location evidence="1">Cytoplasm</location>
    </subcellularLocation>
</comment>
<feature type="domain" description="Nuclear receptor" evidence="12">
    <location>
        <begin position="182"/>
        <end position="258"/>
    </location>
</feature>
<dbReference type="PROSITE" id="PS51843">
    <property type="entry name" value="NR_LBD"/>
    <property type="match status" value="1"/>
</dbReference>
<evidence type="ECO:0000256" key="11">
    <source>
        <dbReference type="SAM" id="MobiDB-lite"/>
    </source>
</evidence>
<dbReference type="CDD" id="cd07166">
    <property type="entry name" value="NR_DBD_REV_ERB"/>
    <property type="match status" value="1"/>
</dbReference>
<evidence type="ECO:0000256" key="6">
    <source>
        <dbReference type="ARBA" id="ARBA00023015"/>
    </source>
</evidence>
<dbReference type="Gene3D" id="3.30.50.10">
    <property type="entry name" value="Erythroid Transcription Factor GATA-1, subunit A"/>
    <property type="match status" value="1"/>
</dbReference>
<dbReference type="SUPFAM" id="SSF57716">
    <property type="entry name" value="Glucocorticoid receptor-like (DNA-binding domain)"/>
    <property type="match status" value="1"/>
</dbReference>
<keyword evidence="9" id="KW-0675">Receptor</keyword>
<reference evidence="14" key="2">
    <citation type="submission" date="2020-09" db="EMBL/GenBank/DDBJ databases">
        <authorList>
            <person name="Kikuchi T."/>
        </authorList>
    </citation>
    <scope>NUCLEOTIDE SEQUENCE</scope>
    <source>
        <strain evidence="14">Ka4C1</strain>
    </source>
</reference>
<feature type="compositionally biased region" description="Low complexity" evidence="11">
    <location>
        <begin position="119"/>
        <end position="133"/>
    </location>
</feature>
<dbReference type="GO" id="GO:0005737">
    <property type="term" value="C:cytoplasm"/>
    <property type="evidence" value="ECO:0007669"/>
    <property type="project" value="UniProtKB-SubCell"/>
</dbReference>
<dbReference type="FunFam" id="3.30.50.10:FF:000013">
    <property type="entry name" value="Nuclear receptor subfamily 1 group D member 2"/>
    <property type="match status" value="1"/>
</dbReference>
<dbReference type="GO" id="GO:0000978">
    <property type="term" value="F:RNA polymerase II cis-regulatory region sequence-specific DNA binding"/>
    <property type="evidence" value="ECO:0007669"/>
    <property type="project" value="TreeGrafter"/>
</dbReference>
<dbReference type="SMR" id="A0A1I7S8B7"/>
<dbReference type="InterPro" id="IPR050234">
    <property type="entry name" value="Nuclear_hormone_rcpt_NR1"/>
</dbReference>
<evidence type="ECO:0000256" key="9">
    <source>
        <dbReference type="ARBA" id="ARBA00023170"/>
    </source>
</evidence>
<dbReference type="GO" id="GO:0000122">
    <property type="term" value="P:negative regulation of transcription by RNA polymerase II"/>
    <property type="evidence" value="ECO:0007669"/>
    <property type="project" value="TreeGrafter"/>
</dbReference>
<evidence type="ECO:0000313" key="14">
    <source>
        <dbReference type="EMBL" id="CAD5208121.1"/>
    </source>
</evidence>
<evidence type="ECO:0000256" key="2">
    <source>
        <dbReference type="ARBA" id="ARBA00005993"/>
    </source>
</evidence>
<keyword evidence="4" id="KW-0863">Zinc-finger</keyword>
<evidence type="ECO:0000313" key="16">
    <source>
        <dbReference type="Proteomes" id="UP000659654"/>
    </source>
</evidence>
<keyword evidence="10" id="KW-0539">Nucleus</keyword>
<dbReference type="GO" id="GO:0008270">
    <property type="term" value="F:zinc ion binding"/>
    <property type="evidence" value="ECO:0007669"/>
    <property type="project" value="UniProtKB-KW"/>
</dbReference>
<dbReference type="InterPro" id="IPR035500">
    <property type="entry name" value="NHR-like_dom_sf"/>
</dbReference>
<dbReference type="Proteomes" id="UP000095284">
    <property type="component" value="Unplaced"/>
</dbReference>
<dbReference type="PRINTS" id="PR00047">
    <property type="entry name" value="STROIDFINGER"/>
</dbReference>
<dbReference type="EMBL" id="CAJFDI010000001">
    <property type="protein sequence ID" value="CAD5208121.1"/>
    <property type="molecule type" value="Genomic_DNA"/>
</dbReference>
<dbReference type="SMART" id="SM00399">
    <property type="entry name" value="ZnF_C4"/>
    <property type="match status" value="1"/>
</dbReference>